<reference evidence="4 5" key="1">
    <citation type="submission" date="2020-08" db="EMBL/GenBank/DDBJ databases">
        <title>Sequencing the genomes of 1000 actinobacteria strains.</title>
        <authorList>
            <person name="Klenk H.-P."/>
        </authorList>
    </citation>
    <scope>NUCLEOTIDE SEQUENCE [LARGE SCALE GENOMIC DNA]</scope>
    <source>
        <strain evidence="4 5">DSM 105369</strain>
    </source>
</reference>
<keyword evidence="5" id="KW-1185">Reference proteome</keyword>
<dbReference type="GO" id="GO:0016887">
    <property type="term" value="F:ATP hydrolysis activity"/>
    <property type="evidence" value="ECO:0007669"/>
    <property type="project" value="InterPro"/>
</dbReference>
<name>A0A839NE96_9MICO</name>
<comment type="similarity">
    <text evidence="1">Belongs to the ABC transporter superfamily.</text>
</comment>
<dbReference type="InterPro" id="IPR027417">
    <property type="entry name" value="P-loop_NTPase"/>
</dbReference>
<dbReference type="SUPFAM" id="SSF52540">
    <property type="entry name" value="P-loop containing nucleoside triphosphate hydrolases"/>
    <property type="match status" value="1"/>
</dbReference>
<protein>
    <submittedName>
        <fullName evidence="4">ABC-type multidrug transport system ATPase subunit</fullName>
    </submittedName>
</protein>
<keyword evidence="2" id="KW-0813">Transport</keyword>
<organism evidence="4 5">
    <name type="scientific">Flexivirga oryzae</name>
    <dbReference type="NCBI Taxonomy" id="1794944"/>
    <lineage>
        <taxon>Bacteria</taxon>
        <taxon>Bacillati</taxon>
        <taxon>Actinomycetota</taxon>
        <taxon>Actinomycetes</taxon>
        <taxon>Micrococcales</taxon>
        <taxon>Dermacoccaceae</taxon>
        <taxon>Flexivirga</taxon>
    </lineage>
</organism>
<dbReference type="AlphaFoldDB" id="A0A839NE96"/>
<dbReference type="GO" id="GO:0005524">
    <property type="term" value="F:ATP binding"/>
    <property type="evidence" value="ECO:0007669"/>
    <property type="project" value="InterPro"/>
</dbReference>
<dbReference type="PANTHER" id="PTHR43335:SF2">
    <property type="entry name" value="ABC TRANSPORTER, ATP-BINDING PROTEIN"/>
    <property type="match status" value="1"/>
</dbReference>
<evidence type="ECO:0000256" key="2">
    <source>
        <dbReference type="ARBA" id="ARBA00022448"/>
    </source>
</evidence>
<dbReference type="EMBL" id="JACHVQ010000002">
    <property type="protein sequence ID" value="MBB2893011.1"/>
    <property type="molecule type" value="Genomic_DNA"/>
</dbReference>
<dbReference type="Proteomes" id="UP000559182">
    <property type="component" value="Unassembled WGS sequence"/>
</dbReference>
<dbReference type="Pfam" id="PF00005">
    <property type="entry name" value="ABC_tran"/>
    <property type="match status" value="1"/>
</dbReference>
<evidence type="ECO:0000259" key="3">
    <source>
        <dbReference type="Pfam" id="PF00005"/>
    </source>
</evidence>
<gene>
    <name evidence="4" type="ORF">FHU39_003029</name>
</gene>
<feature type="domain" description="ABC transporter" evidence="3">
    <location>
        <begin position="8"/>
        <end position="100"/>
    </location>
</feature>
<evidence type="ECO:0000313" key="5">
    <source>
        <dbReference type="Proteomes" id="UP000559182"/>
    </source>
</evidence>
<accession>A0A839NE96</accession>
<dbReference type="InterPro" id="IPR003439">
    <property type="entry name" value="ABC_transporter-like_ATP-bd"/>
</dbReference>
<evidence type="ECO:0000313" key="4">
    <source>
        <dbReference type="EMBL" id="MBB2893011.1"/>
    </source>
</evidence>
<dbReference type="PANTHER" id="PTHR43335">
    <property type="entry name" value="ABC TRANSPORTER, ATP-BINDING PROTEIN"/>
    <property type="match status" value="1"/>
</dbReference>
<comment type="caution">
    <text evidence="4">The sequence shown here is derived from an EMBL/GenBank/DDBJ whole genome shotgun (WGS) entry which is preliminary data.</text>
</comment>
<dbReference type="Gene3D" id="3.40.50.300">
    <property type="entry name" value="P-loop containing nucleotide triphosphate hydrolases"/>
    <property type="match status" value="1"/>
</dbReference>
<sequence>MADQVSTPSQLRAQVGYLPQGDDLPPMLTARETLDYAAWLSGADRKTRTARVADVLELANLTDAAGTPARKLSGGTRRRLQVGCALITGPAVLVCDEPANGLDVDERRRLTAHLARVAQSRPVIVSSHHGGEWIGAARTALVLRDGRAVYSGGIDDFLAGPGGQHHTTLAFDDAYAQWGERHEHAQARSRDQG</sequence>
<evidence type="ECO:0000256" key="1">
    <source>
        <dbReference type="ARBA" id="ARBA00005417"/>
    </source>
</evidence>
<proteinExistence type="inferred from homology"/>